<accession>A0ACB7CDW0</accession>
<comment type="caution">
    <text evidence="1">The sequence shown here is derived from an EMBL/GenBank/DDBJ whole genome shotgun (WGS) entry which is preliminary data.</text>
</comment>
<proteinExistence type="predicted"/>
<reference evidence="1 2" key="1">
    <citation type="journal article" date="2021" name="Commun. Biol.">
        <title>Genomic insights into the host specific adaptation of the Pneumocystis genus.</title>
        <authorList>
            <person name="Cisse O.H."/>
            <person name="Ma L."/>
            <person name="Dekker J.P."/>
            <person name="Khil P.P."/>
            <person name="Youn J.-H."/>
            <person name="Brenchley J.M."/>
            <person name="Blair R."/>
            <person name="Pahar B."/>
            <person name="Chabe M."/>
            <person name="Van Rompay K.K.A."/>
            <person name="Keesler R."/>
            <person name="Sukura A."/>
            <person name="Hirsch V."/>
            <person name="Kutty G."/>
            <person name="Liu Y."/>
            <person name="Peng L."/>
            <person name="Chen J."/>
            <person name="Song J."/>
            <person name="Weissenbacher-Lang C."/>
            <person name="Xu J."/>
            <person name="Upham N.S."/>
            <person name="Stajich J.E."/>
            <person name="Cuomo C.A."/>
            <person name="Cushion M.T."/>
            <person name="Kovacs J.A."/>
        </authorList>
    </citation>
    <scope>NUCLEOTIDE SEQUENCE [LARGE SCALE GENOMIC DNA]</scope>
    <source>
        <strain evidence="1 2">RABM</strain>
    </source>
</reference>
<dbReference type="EMBL" id="JABTEG010000002">
    <property type="protein sequence ID" value="KAG4305773.1"/>
    <property type="molecule type" value="Genomic_DNA"/>
</dbReference>
<organism evidence="1 2">
    <name type="scientific">Pneumocystis oryctolagi</name>
    <dbReference type="NCBI Taxonomy" id="42067"/>
    <lineage>
        <taxon>Eukaryota</taxon>
        <taxon>Fungi</taxon>
        <taxon>Dikarya</taxon>
        <taxon>Ascomycota</taxon>
        <taxon>Taphrinomycotina</taxon>
        <taxon>Pneumocystomycetes</taxon>
        <taxon>Pneumocystaceae</taxon>
        <taxon>Pneumocystis</taxon>
    </lineage>
</organism>
<protein>
    <submittedName>
        <fullName evidence="1">Uncharacterized protein</fullName>
    </submittedName>
</protein>
<evidence type="ECO:0000313" key="2">
    <source>
        <dbReference type="Proteomes" id="UP000768646"/>
    </source>
</evidence>
<sequence>MSLDFSYETLHEKFTHLQLLEKQRKKTSLTPSSPWSIIDSQEPKNLSRNRYYDIVPYDKCRVKLIDQENDYINASYIFLPDGRKYIAAQGPLRSTVSHFWSMVWHELDDDGIILMLTKMEEHGVEKCARYLPEEGQKTLMIPEISLRVELVETKHEEQIKLEKNIIKLTKHIHHIYFKDWPDHSVPQNLHAGCGRTGTYIILDYLISALSKLKDDSEKKKFILNHDKDLIFDMIDHIRKQRMVMVQNSFTT</sequence>
<gene>
    <name evidence="1" type="ORF">PORY_000683</name>
</gene>
<keyword evidence="2" id="KW-1185">Reference proteome</keyword>
<name>A0ACB7CDW0_9ASCO</name>
<evidence type="ECO:0000313" key="1">
    <source>
        <dbReference type="EMBL" id="KAG4305773.1"/>
    </source>
</evidence>
<dbReference type="Proteomes" id="UP000768646">
    <property type="component" value="Unassembled WGS sequence"/>
</dbReference>